<protein>
    <submittedName>
        <fullName evidence="1">Uncharacterized protein</fullName>
    </submittedName>
</protein>
<proteinExistence type="predicted"/>
<evidence type="ECO:0000313" key="2">
    <source>
        <dbReference type="Proteomes" id="UP000449678"/>
    </source>
</evidence>
<reference evidence="1 2" key="1">
    <citation type="submission" date="2019-12" db="EMBL/GenBank/DDBJ databases">
        <title>Novel species isolated from a subtropical stream in China.</title>
        <authorList>
            <person name="Lu H."/>
        </authorList>
    </citation>
    <scope>NUCLEOTIDE SEQUENCE [LARGE SCALE GENOMIC DNA]</scope>
    <source>
        <strain evidence="1 2">FT94W</strain>
    </source>
</reference>
<organism evidence="1 2">
    <name type="scientific">Duganella lactea</name>
    <dbReference type="NCBI Taxonomy" id="2692173"/>
    <lineage>
        <taxon>Bacteria</taxon>
        <taxon>Pseudomonadati</taxon>
        <taxon>Pseudomonadota</taxon>
        <taxon>Betaproteobacteria</taxon>
        <taxon>Burkholderiales</taxon>
        <taxon>Oxalobacteraceae</taxon>
        <taxon>Telluria group</taxon>
        <taxon>Duganella</taxon>
    </lineage>
</organism>
<dbReference type="Proteomes" id="UP000449678">
    <property type="component" value="Unassembled WGS sequence"/>
</dbReference>
<sequence>MTKGLPGVSSARFVVMYERDEADRYLPREIFVKYPISMFFQKATVSFKQRLSAWVKK</sequence>
<dbReference type="EMBL" id="WWCO01000001">
    <property type="protein sequence ID" value="MYM32984.1"/>
    <property type="molecule type" value="Genomic_DNA"/>
</dbReference>
<name>A0ABW9UZQ9_9BURK</name>
<comment type="caution">
    <text evidence="1">The sequence shown here is derived from an EMBL/GenBank/DDBJ whole genome shotgun (WGS) entry which is preliminary data.</text>
</comment>
<accession>A0ABW9UZQ9</accession>
<keyword evidence="2" id="KW-1185">Reference proteome</keyword>
<gene>
    <name evidence="1" type="ORF">GTP38_01295</name>
</gene>
<evidence type="ECO:0000313" key="1">
    <source>
        <dbReference type="EMBL" id="MYM32984.1"/>
    </source>
</evidence>